<reference evidence="1" key="1">
    <citation type="submission" date="2022-04" db="EMBL/GenBank/DDBJ databases">
        <title>Jade perch genome.</title>
        <authorList>
            <person name="Chao B."/>
        </authorList>
    </citation>
    <scope>NUCLEOTIDE SEQUENCE</scope>
    <source>
        <strain evidence="1">CB-2022</strain>
    </source>
</reference>
<evidence type="ECO:0000313" key="2">
    <source>
        <dbReference type="Proteomes" id="UP000831701"/>
    </source>
</evidence>
<proteinExistence type="predicted"/>
<name>A0ACB8VNN1_9TELE</name>
<comment type="caution">
    <text evidence="1">The sequence shown here is derived from an EMBL/GenBank/DDBJ whole genome shotgun (WGS) entry which is preliminary data.</text>
</comment>
<sequence length="360" mass="40717">MTSGINFTTTAGAQGSCVDYDALQSPLAVLYSIIFVLGLVGNLVALWVFFWVHSKKNSVRVFLINVAFADLLLVVCLPFRILYHSRGNTWNLDPTLCKIVGHLFYMNMYISVTLLGLISVDRYLKIHRGAVVRHRLQSTRWSSVLCAVVWIGASVLTLVLLVSKHQFQVGRCFHYKTLRNEQWKAYINIFVVVIFWLVFIALVVSYGKIALKLLRTSQEKPDLPNAAHYTRTARKSFFILFLFTVCFVPYHTVRIFYIKTQITDTSCFWQGVADKANEVALLFSALNSCLDPVMYFLLSSSMRKEVMRLASNVFCVREFAAVSGSSSTAEEDGRSGRADRGQTNISLINHLTEKMVNDST</sequence>
<gene>
    <name evidence="1" type="ORF">L3Q82_017225</name>
</gene>
<evidence type="ECO:0000313" key="1">
    <source>
        <dbReference type="EMBL" id="KAI3356482.1"/>
    </source>
</evidence>
<organism evidence="1 2">
    <name type="scientific">Scortum barcoo</name>
    <name type="common">barcoo grunter</name>
    <dbReference type="NCBI Taxonomy" id="214431"/>
    <lineage>
        <taxon>Eukaryota</taxon>
        <taxon>Metazoa</taxon>
        <taxon>Chordata</taxon>
        <taxon>Craniata</taxon>
        <taxon>Vertebrata</taxon>
        <taxon>Euteleostomi</taxon>
        <taxon>Actinopterygii</taxon>
        <taxon>Neopterygii</taxon>
        <taxon>Teleostei</taxon>
        <taxon>Neoteleostei</taxon>
        <taxon>Acanthomorphata</taxon>
        <taxon>Eupercaria</taxon>
        <taxon>Centrarchiformes</taxon>
        <taxon>Terapontoidei</taxon>
        <taxon>Terapontidae</taxon>
        <taxon>Scortum</taxon>
    </lineage>
</organism>
<dbReference type="Proteomes" id="UP000831701">
    <property type="component" value="Chromosome 20"/>
</dbReference>
<protein>
    <submittedName>
        <fullName evidence="1">Uncharacterized protein</fullName>
    </submittedName>
</protein>
<keyword evidence="2" id="KW-1185">Reference proteome</keyword>
<dbReference type="EMBL" id="CM041550">
    <property type="protein sequence ID" value="KAI3356482.1"/>
    <property type="molecule type" value="Genomic_DNA"/>
</dbReference>
<accession>A0ACB8VNN1</accession>